<dbReference type="Gene3D" id="2.40.70.10">
    <property type="entry name" value="Acid Proteases"/>
    <property type="match status" value="1"/>
</dbReference>
<dbReference type="InterPro" id="IPR043128">
    <property type="entry name" value="Rev_trsase/Diguanyl_cyclase"/>
</dbReference>
<dbReference type="CDD" id="cd00303">
    <property type="entry name" value="retropepsin_like"/>
    <property type="match status" value="1"/>
</dbReference>
<dbReference type="InterPro" id="IPR021109">
    <property type="entry name" value="Peptidase_aspartic_dom_sf"/>
</dbReference>
<comment type="caution">
    <text evidence="1">The sequence shown here is derived from an EMBL/GenBank/DDBJ whole genome shotgun (WGS) entry which is preliminary data.</text>
</comment>
<dbReference type="Gene3D" id="3.30.70.270">
    <property type="match status" value="1"/>
</dbReference>
<reference evidence="1 2" key="1">
    <citation type="journal article" date="2022" name="Nat. Genet.">
        <title>Improved pea reference genome and pan-genome highlight genomic features and evolutionary characteristics.</title>
        <authorList>
            <person name="Yang T."/>
            <person name="Liu R."/>
            <person name="Luo Y."/>
            <person name="Hu S."/>
            <person name="Wang D."/>
            <person name="Wang C."/>
            <person name="Pandey M.K."/>
            <person name="Ge S."/>
            <person name="Xu Q."/>
            <person name="Li N."/>
            <person name="Li G."/>
            <person name="Huang Y."/>
            <person name="Saxena R.K."/>
            <person name="Ji Y."/>
            <person name="Li M."/>
            <person name="Yan X."/>
            <person name="He Y."/>
            <person name="Liu Y."/>
            <person name="Wang X."/>
            <person name="Xiang C."/>
            <person name="Varshney R.K."/>
            <person name="Ding H."/>
            <person name="Gao S."/>
            <person name="Zong X."/>
        </authorList>
    </citation>
    <scope>NUCLEOTIDE SEQUENCE [LARGE SCALE GENOMIC DNA]</scope>
    <source>
        <strain evidence="1 2">cv. Zhongwan 6</strain>
    </source>
</reference>
<dbReference type="EMBL" id="JAMSHJ010000003">
    <property type="protein sequence ID" value="KAI5429633.1"/>
    <property type="molecule type" value="Genomic_DNA"/>
</dbReference>
<sequence>MLIFPRREKTTILALHISMNCKDDAPSNVLVDIGSSLNVSPKSTLAKLSYQGSPKRQSGVVVKAFDGSRKTVIGELELPIKIGPSDFQITFQVMDIHPSYICLLGRPWIHEAGAVTSTLHQKLKFVKNKKLVVIGGEKGLLVSHFSSFSYIDAEDEVGTPFQALAIVEPSRKGLSSFVSYNDVKLAIEHGATTGYSSGVSNDLGLFQSGGFVHTIEDQEVVVIVEDDEEEDLGNFVIPGGICNHWVTVDVPTITHKSTIIKPIEHNDPTPSPNFEFPVFEAEEDDVEEIPDEITRLLEHEEKIIQPHLENLETVNLGSEDCIREVKIGALLEEYVKKGLIELLREYPECGPVMQKLRRTHPDMAVEIKEEVQKQIDAEFLVTSTYPQWVANIVPVPKKDGKVRMCVDYRDLNKASPKDDFPLPHIGMLVDNTDKFNVYSFMDGFSDYNHIKMAPEDMEKKTFITP</sequence>
<dbReference type="InterPro" id="IPR043502">
    <property type="entry name" value="DNA/RNA_pol_sf"/>
</dbReference>
<evidence type="ECO:0000313" key="2">
    <source>
        <dbReference type="Proteomes" id="UP001058974"/>
    </source>
</evidence>
<organism evidence="1 2">
    <name type="scientific">Pisum sativum</name>
    <name type="common">Garden pea</name>
    <name type="synonym">Lathyrus oleraceus</name>
    <dbReference type="NCBI Taxonomy" id="3888"/>
    <lineage>
        <taxon>Eukaryota</taxon>
        <taxon>Viridiplantae</taxon>
        <taxon>Streptophyta</taxon>
        <taxon>Embryophyta</taxon>
        <taxon>Tracheophyta</taxon>
        <taxon>Spermatophyta</taxon>
        <taxon>Magnoliopsida</taxon>
        <taxon>eudicotyledons</taxon>
        <taxon>Gunneridae</taxon>
        <taxon>Pentapetalae</taxon>
        <taxon>rosids</taxon>
        <taxon>fabids</taxon>
        <taxon>Fabales</taxon>
        <taxon>Fabaceae</taxon>
        <taxon>Papilionoideae</taxon>
        <taxon>50 kb inversion clade</taxon>
        <taxon>NPAAA clade</taxon>
        <taxon>Hologalegina</taxon>
        <taxon>IRL clade</taxon>
        <taxon>Fabeae</taxon>
        <taxon>Lathyrus</taxon>
    </lineage>
</organism>
<dbReference type="InterPro" id="IPR053134">
    <property type="entry name" value="RNA-dir_DNA_polymerase"/>
</dbReference>
<name>A0A9D4Y0B1_PEA</name>
<gene>
    <name evidence="1" type="ORF">KIW84_034273</name>
</gene>
<accession>A0A9D4Y0B1</accession>
<dbReference type="PANTHER" id="PTHR24559:SF457">
    <property type="entry name" value="RNA-DIRECTED DNA POLYMERASE HOMOLOG"/>
    <property type="match status" value="1"/>
</dbReference>
<evidence type="ECO:0000313" key="1">
    <source>
        <dbReference type="EMBL" id="KAI5429633.1"/>
    </source>
</evidence>
<protein>
    <submittedName>
        <fullName evidence="1">Uncharacterized protein</fullName>
    </submittedName>
</protein>
<dbReference type="SUPFAM" id="SSF56672">
    <property type="entry name" value="DNA/RNA polymerases"/>
    <property type="match status" value="1"/>
</dbReference>
<dbReference type="CDD" id="cd01647">
    <property type="entry name" value="RT_LTR"/>
    <property type="match status" value="1"/>
</dbReference>
<dbReference type="Gramene" id="Psat03G0427300-T1">
    <property type="protein sequence ID" value="KAI5429633.1"/>
    <property type="gene ID" value="KIW84_034273"/>
</dbReference>
<dbReference type="Proteomes" id="UP001058974">
    <property type="component" value="Chromosome 3"/>
</dbReference>
<proteinExistence type="predicted"/>
<dbReference type="PANTHER" id="PTHR24559">
    <property type="entry name" value="TRANSPOSON TY3-I GAG-POL POLYPROTEIN"/>
    <property type="match status" value="1"/>
</dbReference>
<dbReference type="AlphaFoldDB" id="A0A9D4Y0B1"/>
<keyword evidence="2" id="KW-1185">Reference proteome</keyword>
<dbReference type="Gene3D" id="3.10.10.10">
    <property type="entry name" value="HIV Type 1 Reverse Transcriptase, subunit A, domain 1"/>
    <property type="match status" value="1"/>
</dbReference>